<evidence type="ECO:0000256" key="17">
    <source>
        <dbReference type="ARBA" id="ARBA00068894"/>
    </source>
</evidence>
<dbReference type="GO" id="GO:0005789">
    <property type="term" value="C:endoplasmic reticulum membrane"/>
    <property type="evidence" value="ECO:0007669"/>
    <property type="project" value="UniProtKB-SubCell"/>
</dbReference>
<feature type="region of interest" description="Disordered" evidence="20">
    <location>
        <begin position="753"/>
        <end position="778"/>
    </location>
</feature>
<evidence type="ECO:0000256" key="5">
    <source>
        <dbReference type="ARBA" id="ARBA00022483"/>
    </source>
</evidence>
<feature type="region of interest" description="Disordered" evidence="20">
    <location>
        <begin position="992"/>
        <end position="1063"/>
    </location>
</feature>
<keyword evidence="12" id="KW-1133">Transmembrane helix</keyword>
<evidence type="ECO:0000256" key="11">
    <source>
        <dbReference type="ARBA" id="ARBA00022927"/>
    </source>
</evidence>
<dbReference type="GO" id="GO:0048731">
    <property type="term" value="P:system development"/>
    <property type="evidence" value="ECO:0007669"/>
    <property type="project" value="UniProtKB-ARBA"/>
</dbReference>
<feature type="compositionally biased region" description="Pro residues" evidence="20">
    <location>
        <begin position="1850"/>
        <end position="1859"/>
    </location>
</feature>
<dbReference type="Gene3D" id="2.30.30.40">
    <property type="entry name" value="SH3 Domains"/>
    <property type="match status" value="1"/>
</dbReference>
<evidence type="ECO:0000313" key="23">
    <source>
        <dbReference type="Ensembl" id="ENSELUP00000034626.3"/>
    </source>
</evidence>
<feature type="compositionally biased region" description="Pro residues" evidence="20">
    <location>
        <begin position="1873"/>
        <end position="1897"/>
    </location>
</feature>
<reference evidence="24" key="1">
    <citation type="journal article" date="2014" name="PLoS ONE">
        <title>The genome and linkage map of the northern pike (Esox lucius): conserved synteny revealed between the salmonid sister group and the Neoteleostei.</title>
        <authorList>
            <person name="Rondeau E.B."/>
            <person name="Minkley D.R."/>
            <person name="Leong J.S."/>
            <person name="Messmer A.M."/>
            <person name="Jantzen J.R."/>
            <person name="von Schalburg K.R."/>
            <person name="Lemon C."/>
            <person name="Bird N.H."/>
            <person name="Koop B.F."/>
        </authorList>
    </citation>
    <scope>NUCLEOTIDE SEQUENCE</scope>
</reference>
<keyword evidence="15" id="KW-0325">Glycoprotein</keyword>
<comment type="similarity">
    <text evidence="16">Belongs to the MIA/OTOR family. Tango1 subfamily.</text>
</comment>
<evidence type="ECO:0000256" key="8">
    <source>
        <dbReference type="ARBA" id="ARBA00022729"/>
    </source>
</evidence>
<evidence type="ECO:0000256" key="9">
    <source>
        <dbReference type="ARBA" id="ARBA00022824"/>
    </source>
</evidence>
<dbReference type="GeneTree" id="ENSGT00950000182767"/>
<reference evidence="23" key="4">
    <citation type="submission" date="2025-09" db="UniProtKB">
        <authorList>
            <consortium name="Ensembl"/>
        </authorList>
    </citation>
    <scope>IDENTIFICATION</scope>
</reference>
<evidence type="ECO:0000256" key="1">
    <source>
        <dbReference type="ARBA" id="ARBA00004389"/>
    </source>
</evidence>
<organism evidence="23 24">
    <name type="scientific">Esox lucius</name>
    <name type="common">Northern pike</name>
    <dbReference type="NCBI Taxonomy" id="8010"/>
    <lineage>
        <taxon>Eukaryota</taxon>
        <taxon>Metazoa</taxon>
        <taxon>Chordata</taxon>
        <taxon>Craniata</taxon>
        <taxon>Vertebrata</taxon>
        <taxon>Euteleostomi</taxon>
        <taxon>Actinopterygii</taxon>
        <taxon>Neopterygii</taxon>
        <taxon>Teleostei</taxon>
        <taxon>Protacanthopterygii</taxon>
        <taxon>Esociformes</taxon>
        <taxon>Esocidae</taxon>
        <taxon>Esox</taxon>
    </lineage>
</organism>
<dbReference type="STRING" id="8010.ENSELUP00000034626"/>
<dbReference type="Proteomes" id="UP000265140">
    <property type="component" value="Chromosome 14"/>
</dbReference>
<proteinExistence type="inferred from homology"/>
<dbReference type="InterPro" id="IPR051500">
    <property type="entry name" value="cTAGE_MIA/OTOR"/>
</dbReference>
<evidence type="ECO:0000256" key="15">
    <source>
        <dbReference type="ARBA" id="ARBA00023180"/>
    </source>
</evidence>
<keyword evidence="14" id="KW-0472">Membrane</keyword>
<keyword evidence="6" id="KW-0597">Phosphoprotein</keyword>
<feature type="compositionally biased region" description="Polar residues" evidence="20">
    <location>
        <begin position="1608"/>
        <end position="1619"/>
    </location>
</feature>
<dbReference type="GO" id="GO:0070971">
    <property type="term" value="C:endoplasmic reticulum exit site"/>
    <property type="evidence" value="ECO:0007669"/>
    <property type="project" value="TreeGrafter"/>
</dbReference>
<feature type="compositionally biased region" description="Basic and acidic residues" evidence="20">
    <location>
        <begin position="433"/>
        <end position="443"/>
    </location>
</feature>
<evidence type="ECO:0000256" key="13">
    <source>
        <dbReference type="ARBA" id="ARBA00023054"/>
    </source>
</evidence>
<feature type="region of interest" description="Disordered" evidence="20">
    <location>
        <begin position="796"/>
        <end position="839"/>
    </location>
</feature>
<evidence type="ECO:0000256" key="19">
    <source>
        <dbReference type="SAM" id="Coils"/>
    </source>
</evidence>
<dbReference type="Ensembl" id="ENSELUT00000021573.3">
    <property type="protein sequence ID" value="ENSELUP00000034626.3"/>
    <property type="gene ID" value="ENSELUG00000013328.3"/>
</dbReference>
<reference evidence="23" key="2">
    <citation type="submission" date="2020-02" db="EMBL/GenBank/DDBJ databases">
        <title>Esox lucius (northern pike) genome, fEsoLuc1, primary haplotype.</title>
        <authorList>
            <person name="Myers G."/>
            <person name="Karagic N."/>
            <person name="Meyer A."/>
            <person name="Pippel M."/>
            <person name="Reichard M."/>
            <person name="Winkler S."/>
            <person name="Tracey A."/>
            <person name="Sims Y."/>
            <person name="Howe K."/>
            <person name="Rhie A."/>
            <person name="Formenti G."/>
            <person name="Durbin R."/>
            <person name="Fedrigo O."/>
            <person name="Jarvis E.D."/>
        </authorList>
    </citation>
    <scope>NUCLEOTIDE SEQUENCE [LARGE SCALE GENOMIC DNA]</scope>
</reference>
<dbReference type="OMA" id="DEMDFVC"/>
<feature type="compositionally biased region" description="Basic and acidic residues" evidence="20">
    <location>
        <begin position="407"/>
        <end position="423"/>
    </location>
</feature>
<keyword evidence="2 18" id="KW-0728">SH3 domain</keyword>
<evidence type="ECO:0000313" key="24">
    <source>
        <dbReference type="Proteomes" id="UP000265140"/>
    </source>
</evidence>
<feature type="compositionally biased region" description="Basic and acidic residues" evidence="20">
    <location>
        <begin position="1003"/>
        <end position="1023"/>
    </location>
</feature>
<feature type="region of interest" description="Disordered" evidence="20">
    <location>
        <begin position="655"/>
        <end position="683"/>
    </location>
</feature>
<feature type="region of interest" description="Disordered" evidence="20">
    <location>
        <begin position="1608"/>
        <end position="1996"/>
    </location>
</feature>
<evidence type="ECO:0000256" key="3">
    <source>
        <dbReference type="ARBA" id="ARBA00022448"/>
    </source>
</evidence>
<keyword evidence="5" id="KW-0268">Exocytosis</keyword>
<feature type="compositionally biased region" description="Acidic residues" evidence="20">
    <location>
        <begin position="581"/>
        <end position="592"/>
    </location>
</feature>
<keyword evidence="9" id="KW-0256">Endoplasmic reticulum</keyword>
<keyword evidence="8 21" id="KW-0732">Signal</keyword>
<dbReference type="InterPro" id="IPR036028">
    <property type="entry name" value="SH3-like_dom_sf"/>
</dbReference>
<feature type="signal peptide" evidence="21">
    <location>
        <begin position="1"/>
        <end position="24"/>
    </location>
</feature>
<feature type="compositionally biased region" description="Pro residues" evidence="20">
    <location>
        <begin position="1803"/>
        <end position="1842"/>
    </location>
</feature>
<dbReference type="CDD" id="cd11893">
    <property type="entry name" value="SH3_MIA3"/>
    <property type="match status" value="1"/>
</dbReference>
<dbReference type="InParanoid" id="A0A3P9A1H0"/>
<feature type="compositionally biased region" description="Polar residues" evidence="20">
    <location>
        <begin position="1725"/>
        <end position="1744"/>
    </location>
</feature>
<evidence type="ECO:0000256" key="16">
    <source>
        <dbReference type="ARBA" id="ARBA00061139"/>
    </source>
</evidence>
<evidence type="ECO:0000256" key="18">
    <source>
        <dbReference type="PROSITE-ProRule" id="PRU00192"/>
    </source>
</evidence>
<dbReference type="SMART" id="SM00326">
    <property type="entry name" value="SH3"/>
    <property type="match status" value="1"/>
</dbReference>
<protein>
    <recommendedName>
        <fullName evidence="17">Transport and Golgi organization protein 1 homolog</fullName>
    </recommendedName>
</protein>
<dbReference type="InterPro" id="IPR001452">
    <property type="entry name" value="SH3_domain"/>
</dbReference>
<dbReference type="FunCoup" id="A0A3P9A1H0">
    <property type="interactions" value="568"/>
</dbReference>
<dbReference type="GO" id="GO:0035459">
    <property type="term" value="P:vesicle cargo loading"/>
    <property type="evidence" value="ECO:0007669"/>
    <property type="project" value="TreeGrafter"/>
</dbReference>
<feature type="compositionally biased region" description="Basic and acidic residues" evidence="20">
    <location>
        <begin position="496"/>
        <end position="517"/>
    </location>
</feature>
<evidence type="ECO:0000256" key="10">
    <source>
        <dbReference type="ARBA" id="ARBA00022892"/>
    </source>
</evidence>
<dbReference type="SUPFAM" id="SSF50044">
    <property type="entry name" value="SH3-domain"/>
    <property type="match status" value="1"/>
</dbReference>
<dbReference type="PROSITE" id="PS50002">
    <property type="entry name" value="SH3"/>
    <property type="match status" value="1"/>
</dbReference>
<keyword evidence="4" id="KW-0488">Methylation</keyword>
<feature type="compositionally biased region" description="Polar residues" evidence="20">
    <location>
        <begin position="1707"/>
        <end position="1717"/>
    </location>
</feature>
<dbReference type="PANTHER" id="PTHR23158:SF54">
    <property type="entry name" value="TRANSPORT AND GOLGI ORGANIZATION PROTEIN 1 HOMOLOG"/>
    <property type="match status" value="1"/>
</dbReference>
<comment type="subcellular location">
    <subcellularLocation>
        <location evidence="1">Endoplasmic reticulum membrane</location>
        <topology evidence="1">Single-pass membrane protein</topology>
    </subcellularLocation>
</comment>
<dbReference type="Bgee" id="ENSELUG00000013328">
    <property type="expression patterns" value="Expressed in liver and 15 other cell types or tissues"/>
</dbReference>
<feature type="domain" description="SH3" evidence="22">
    <location>
        <begin position="41"/>
        <end position="103"/>
    </location>
</feature>
<keyword evidence="13 19" id="KW-0175">Coiled coil</keyword>
<feature type="compositionally biased region" description="Pro residues" evidence="20">
    <location>
        <begin position="1764"/>
        <end position="1788"/>
    </location>
</feature>
<dbReference type="GO" id="GO:0006887">
    <property type="term" value="P:exocytosis"/>
    <property type="evidence" value="ECO:0007669"/>
    <property type="project" value="UniProtKB-KW"/>
</dbReference>
<dbReference type="GO" id="GO:0006888">
    <property type="term" value="P:endoplasmic reticulum to Golgi vesicle-mediated transport"/>
    <property type="evidence" value="ECO:0007669"/>
    <property type="project" value="TreeGrafter"/>
</dbReference>
<name>A0A3P9A1H0_ESOLU</name>
<dbReference type="Pfam" id="PF07653">
    <property type="entry name" value="SH3_2"/>
    <property type="match status" value="1"/>
</dbReference>
<keyword evidence="10" id="KW-0931">ER-Golgi transport</keyword>
<evidence type="ECO:0000256" key="20">
    <source>
        <dbReference type="SAM" id="MobiDB-lite"/>
    </source>
</evidence>
<evidence type="ECO:0000256" key="6">
    <source>
        <dbReference type="ARBA" id="ARBA00022553"/>
    </source>
</evidence>
<dbReference type="FunFam" id="2.30.30.40:FF:000162">
    <property type="entry name" value="MIA SH3 domain ER export factor 3"/>
    <property type="match status" value="1"/>
</dbReference>
<evidence type="ECO:0000256" key="4">
    <source>
        <dbReference type="ARBA" id="ARBA00022481"/>
    </source>
</evidence>
<feature type="region of interest" description="Disordered" evidence="20">
    <location>
        <begin position="254"/>
        <end position="448"/>
    </location>
</feature>
<evidence type="ECO:0000256" key="12">
    <source>
        <dbReference type="ARBA" id="ARBA00022989"/>
    </source>
</evidence>
<feature type="compositionally biased region" description="Basic and acidic residues" evidence="20">
    <location>
        <begin position="1040"/>
        <end position="1059"/>
    </location>
</feature>
<feature type="compositionally biased region" description="Basic and acidic residues" evidence="20">
    <location>
        <begin position="1684"/>
        <end position="1696"/>
    </location>
</feature>
<feature type="compositionally biased region" description="Polar residues" evidence="20">
    <location>
        <begin position="547"/>
        <end position="562"/>
    </location>
</feature>
<feature type="chain" id="PRO_5044310103" description="Transport and Golgi organization protein 1 homolog" evidence="21">
    <location>
        <begin position="25"/>
        <end position="1996"/>
    </location>
</feature>
<keyword evidence="11" id="KW-0653">Protein transport</keyword>
<keyword evidence="3" id="KW-0813">Transport</keyword>
<accession>A0A3P9A1H0</accession>
<feature type="region of interest" description="Disordered" evidence="20">
    <location>
        <begin position="482"/>
        <end position="625"/>
    </location>
</feature>
<evidence type="ECO:0000256" key="7">
    <source>
        <dbReference type="ARBA" id="ARBA00022692"/>
    </source>
</evidence>
<feature type="coiled-coil region" evidence="19">
    <location>
        <begin position="1344"/>
        <end position="1392"/>
    </location>
</feature>
<dbReference type="PANTHER" id="PTHR23158">
    <property type="entry name" value="MELANOMA INHIBITORY ACTIVITY-RELATED"/>
    <property type="match status" value="1"/>
</dbReference>
<reference evidence="23" key="3">
    <citation type="submission" date="2025-08" db="UniProtKB">
        <authorList>
            <consortium name="Ensembl"/>
        </authorList>
    </citation>
    <scope>IDENTIFICATION</scope>
</reference>
<feature type="compositionally biased region" description="Low complexity" evidence="20">
    <location>
        <begin position="1911"/>
        <end position="1987"/>
    </location>
</feature>
<evidence type="ECO:0000256" key="14">
    <source>
        <dbReference type="ARBA" id="ARBA00023136"/>
    </source>
</evidence>
<keyword evidence="24" id="KW-1185">Reference proteome</keyword>
<feature type="coiled-coil region" evidence="19">
    <location>
        <begin position="1211"/>
        <end position="1315"/>
    </location>
</feature>
<sequence>MAVNFAHVYFFILFIQNLLTKAAAEKRFSDFKRCADEECSMLLCRGKASNDFVGPDCRFLSFKKGETIYVYYKLSGRRTDIWAGSVGNRFGYFHKDLLAINHIYTDKELEIPAEETDFVCFDTGYDKFDNYDIDSLLVSSLLLSDLEESVKESVETLDLIQSSVSSTVDTEVTLLEKKEIDSAVLEDIKEVVSDQVSVVVPDQVSAVVPDQVSAVVPDQVSAVVPDQVSAVAPDPDSEVESSHPETILETLDTVDDSSLVDDSGPVVRSSTVDDSGPVVRSGSVDDSGPVVGPGSVDDSGPVVGPGSVDDSGPVVGPGSLDDSGPVVGPGSVDDSGPVVGPGSVDDSGPVVGPGSVDDSGPVVGPGSVDDSGPVVGPGSVDDSGPVVGSGSVDDSGLVVGSGSVVDPRAEELMDELQKEKQKTEPPVPASVVDPEKGDTKESLSEPLSVDPVLDNAADIISEGRILPKLKTTLGATFDAVTTDDEDTWKVTPYDEEDKKSTEFDYQQDKDSDYHLRETPLLAFSEERSNLKQKITPDSDQEDGSSEIADQNSNDKNMWSSFGDTVFKIVSGGERTPHVPGSEEEDDEDEDEEGKITTENLPKIEKSKENIQLLTNDPEKEPEETEQLVIEKPVDVNFGEGALKASDKESQMLLFEEESEEEDIKPSTPPADEVIPFENTEEASVEKLSLNDNPVPKQLTQTEILSDFDSNAKEVDQKSVVEELPIKEKASRDFSQVENKLKLGDTMLSRQFKELKAPDQTENTESHQGLPIEEEEGDVIDDMENEEELLEDENAALSASIDDKYKESTSEYESEQPSRDNEVLFSDEAKEAHDIVPEDYDTDKYLESTSLDQSLTPPLEGKVWDPVPEPEYSDDVLRLTLLRDHFSEDKMESLQKILGLQHLFRLEFLFSDLEQELKAARLSQTNTSEDIDKALEAILEASETPILDEVERMLDTRDNADQQVEAGEFDEEAAVLDDFQELAFTLRQKYSAASDSAPLAAGREQGRHPDTEKGMPDDLGEEKSFPLLPEDNDEENITVTETREETKAPEEKPDHDEGLSRPDMGFEEDVGHFNRNKDNQPSFKTPEEIQRGPQPILENTLDVGLVDMENPSARFPETPPVSDFHEEEQSGSSFSSVIIFSGSVLALVYEYLGIYAVTMIQCLPEEWKPGPDFYGVSWEPVVVTACAGLVGFLFLFWRSVLSVKSKSYLTSEKEMIDKMRNLEQEKKEILQKVAELQQQGEELKEQQELSEKSSSSSLQKIRELESLVQEMERQNERLKEEKNLLSKNFDEERTNAAKHEDQISEMDKTIEKLKHSRKKTQDALLKATVRIDEAKLREDARSIQHQVLEKDITCLREENQSLQRAAKSWEEKHREMSEQIRAYQKSQKELEDSVAQKDHNIEVLSDLLGDLEACDDLKGGVSNGDASNDKQAVIRNRVKQMMDVSRVQTTLSVVEEERDRFMTKLLNEEKARKQLEEQYQKLEHEILVVKGSKNHLENQYKTLQQKNEIMTEMYQQKENALQQKLTKEEFERRNKEVMLTEVDGKAMEAEEELKVCRRRIKEIQEELKQTEKSYKAQIIEQEQKSHENWVMARAAERALLDEKKETTNLRNRLTEMSSKLNELRRPLFKPTPGMASMPLRRGDSYGPSPVSGGAPSPPLMIEGPGRPPSAPVGRRNEPYGPRPPSDPHGRYLPDHNHPVAARPDPSGPRTSSPSNLDGSVSIPLEATSQSKAQASSENPEANSGPQGPVPMLVSPISSGLVRPLLRPPSGPGYRPPPGPGPHLPPPPPFMYRQPNGPPGMMLPGAPPPNGHPPGPMMPLGQRPPPLGVYGPPPPQYGPMPPPFGVRGGPLMPRPTGPPRPYSQYGPRDHSIPPQNLPPGTGPYPPQGSPRDLPGPPPQGHDFSADPRGQGHDYSSQQPPQGQGQDYSSQQPPQGQGQDYSSQQPPQGQGQGYSSQQPPQGQGQDYSSQQPPQGQGQGYSSQQPPQAQDSDNRSMTEP</sequence>
<keyword evidence="7" id="KW-0812">Transmembrane</keyword>
<feature type="compositionally biased region" description="Low complexity" evidence="20">
    <location>
        <begin position="321"/>
        <end position="406"/>
    </location>
</feature>
<evidence type="ECO:0000256" key="21">
    <source>
        <dbReference type="SAM" id="SignalP"/>
    </source>
</evidence>
<evidence type="ECO:0000256" key="2">
    <source>
        <dbReference type="ARBA" id="ARBA00022443"/>
    </source>
</evidence>
<feature type="compositionally biased region" description="Basic and acidic residues" evidence="20">
    <location>
        <begin position="815"/>
        <end position="839"/>
    </location>
</feature>
<dbReference type="GO" id="GO:0009306">
    <property type="term" value="P:protein secretion"/>
    <property type="evidence" value="ECO:0007669"/>
    <property type="project" value="TreeGrafter"/>
</dbReference>
<evidence type="ECO:0000259" key="22">
    <source>
        <dbReference type="PROSITE" id="PS50002"/>
    </source>
</evidence>